<dbReference type="InterPro" id="IPR007119">
    <property type="entry name" value="Phage_tail_spike_N"/>
</dbReference>
<evidence type="ECO:0000259" key="1">
    <source>
        <dbReference type="PROSITE" id="PS50853"/>
    </source>
</evidence>
<dbReference type="InterPro" id="IPR003961">
    <property type="entry name" value="FN3_dom"/>
</dbReference>
<evidence type="ECO:0000313" key="2">
    <source>
        <dbReference type="EMBL" id="SHH91826.1"/>
    </source>
</evidence>
<organism evidence="2 3">
    <name type="scientific">Virgibacillus chiguensis</name>
    <dbReference type="NCBI Taxonomy" id="411959"/>
    <lineage>
        <taxon>Bacteria</taxon>
        <taxon>Bacillati</taxon>
        <taxon>Bacillota</taxon>
        <taxon>Bacilli</taxon>
        <taxon>Bacillales</taxon>
        <taxon>Bacillaceae</taxon>
        <taxon>Virgibacillus</taxon>
    </lineage>
</organism>
<dbReference type="Pfam" id="PF06605">
    <property type="entry name" value="Prophage_tail"/>
    <property type="match status" value="1"/>
</dbReference>
<dbReference type="RefSeq" id="WP_073012436.1">
    <property type="nucleotide sequence ID" value="NZ_FQXD01000019.1"/>
</dbReference>
<gene>
    <name evidence="2" type="ORF">SAMN05421807_11950</name>
</gene>
<dbReference type="SUPFAM" id="SSF49265">
    <property type="entry name" value="Fibronectin type III"/>
    <property type="match status" value="1"/>
</dbReference>
<dbReference type="OrthoDB" id="2240714at2"/>
<name>A0A1M5WW34_9BACI</name>
<feature type="domain" description="Fibronectin type-III" evidence="1">
    <location>
        <begin position="405"/>
        <end position="499"/>
    </location>
</feature>
<dbReference type="InterPro" id="IPR010572">
    <property type="entry name" value="Tail_dom"/>
</dbReference>
<dbReference type="Gene3D" id="2.60.40.10">
    <property type="entry name" value="Immunoglobulins"/>
    <property type="match status" value="1"/>
</dbReference>
<dbReference type="PROSITE" id="PS50853">
    <property type="entry name" value="FN3"/>
    <property type="match status" value="1"/>
</dbReference>
<sequence length="1475" mass="165988">MKERIFIFNKHDELLAITNHYVEAIFEETVEKPVSFSITFPMSDKDASYFVGGNQVAFKDLRGNLRLFTIREVDDIDGEAPEKVIQCMPAMQELTDVIVTDGETVNETAEAVLGIILQYSRWKAGHVADLGLYDISFSYQNAYDCLGKLTSRWGGEIVDRIEVAGNKITGRYIDIVQRKGSDTGKRFEMDKDIKNLTRTVLYYPKTALYGQGKSLQSGEEGAGKVTFRDVEWVKEKGDPTDKPKGQAWIGDSVALETHGVFHHETGELMHRFGLFEDNDEEDPEKLLVKTWEAVQTEKAPKVQYEMDIITFYGIADYEHEHVFLGDTGIARDKNMKPMVLVEARIMSWKYDIGNPRDGSLVLGNILDLNPDERDMDWVIDKVKEDSASWDAGGGPITDGRFPDIVPDTPQDVSATGLFKKIMLSWTFESTYAIAAYEIYASQINGFVPDSTNLVFRGKVGAYNFDADTDEKWYFRVRAVNTHGTASEYSEQVSASTVQLHLSDLEEIVPDFIEYGIYKGEASPSPSEYKYWLNTSENPNILYHWDEESESWKPLAPKNAADVGAISIADYQEQVGQLVTDLANKVDAEWVNGRLVAKANKADVYTVEQLDNKFDNVVSKTVYESDQQGIITDLQDQESRISQTETDITAKVGNTQYQQDKDTLETTINKNSAAIQINAEGIASKVDNTTYNNDKHGMITDIKSNKSSIEQQADMIRSKVDATYVKGELGKIKIGGRNLIITSKLYSYNSYNTPWAYKDDSTTISSEIVREDAWTLMVSGFSPVEGGTYTLSGYLFIDNKPASKSSFIDDEYFNTYVTTTDFHINDNTGQFTAVMKWTKTNWIIHAYETMKLPIGTKIQLKELKFEKGNKATDWTPAPEDFEAKINNIQVGGRNLVRRRDYSEDVSYQKVIKTEDNMYSEPIYKGVKKLSGTPPISFKNFSPKKGETYTASVYVKLDREISSSGTQARLIFYDVVDGRTINSVYAMSDVTDWQRISVTETFHKDYKDVRAYFYLTKHEGYVTYFAAPQLEKGNKATDWTPAPEDTDKKIESVEHYASEIEQTAKGVEQNFSAIKTDYEKFKSTANSTFKQQADLIEGKVTETTYNKDMDNMTMRVSTAESTIKQHADRIESKVSKNGVVSSINQSPEQIKINAQRVSIDGDLVVKNGKVYIKDGVITNDLIASNAKIDFAKIANVKVTNAMISSLSADKISSGIIDANKVLIRVKNGTQAIQLDDAGFESIDNKGNVRIHIGVRDIGGKGQSDPSTIRFFGGSGSKSAGIGMNVNDTFVIGSAADGVGMELRTHYKMNTIYYAREHRFVMKNERSNGFQKHYFKMRGRTTIDGHENPCLEPDTNAWGYVGTAHYHLWKINAVHINETSTRSQKRNIQDLPIGESYRILDALRMRKYNYIRKDQDGKVCHIDTFKSYGVVSDEAPDEILSEEGTAVRLYAMISHNLNVTKDLVRRVNELEKNLKGGV</sequence>
<dbReference type="NCBIfam" id="TIGR01665">
    <property type="entry name" value="put_anti_recept"/>
    <property type="match status" value="1"/>
</dbReference>
<dbReference type="Proteomes" id="UP000184079">
    <property type="component" value="Unassembled WGS sequence"/>
</dbReference>
<protein>
    <submittedName>
        <fullName evidence="2">Phage minor structural protein, N-terminal region</fullName>
    </submittedName>
</protein>
<proteinExistence type="predicted"/>
<accession>A0A1M5WW34</accession>
<dbReference type="InterPro" id="IPR013783">
    <property type="entry name" value="Ig-like_fold"/>
</dbReference>
<reference evidence="3" key="1">
    <citation type="submission" date="2016-11" db="EMBL/GenBank/DDBJ databases">
        <authorList>
            <person name="Varghese N."/>
            <person name="Submissions S."/>
        </authorList>
    </citation>
    <scope>NUCLEOTIDE SEQUENCE [LARGE SCALE GENOMIC DNA]</scope>
    <source>
        <strain evidence="3">CGMCC 1.6496</strain>
    </source>
</reference>
<dbReference type="EMBL" id="FQXD01000019">
    <property type="protein sequence ID" value="SHH91826.1"/>
    <property type="molecule type" value="Genomic_DNA"/>
</dbReference>
<keyword evidence="3" id="KW-1185">Reference proteome</keyword>
<evidence type="ECO:0000313" key="3">
    <source>
        <dbReference type="Proteomes" id="UP000184079"/>
    </source>
</evidence>
<dbReference type="InterPro" id="IPR036116">
    <property type="entry name" value="FN3_sf"/>
</dbReference>